<dbReference type="Gene3D" id="3.30.40.10">
    <property type="entry name" value="Zinc/RING finger domain, C3HC4 (zinc finger)"/>
    <property type="match status" value="1"/>
</dbReference>
<dbReference type="InterPro" id="IPR017907">
    <property type="entry name" value="Znf_RING_CS"/>
</dbReference>
<keyword evidence="3" id="KW-0862">Zinc</keyword>
<dbReference type="InterPro" id="IPR013083">
    <property type="entry name" value="Znf_RING/FYVE/PHD"/>
</dbReference>
<evidence type="ECO:0000256" key="1">
    <source>
        <dbReference type="ARBA" id="ARBA00022723"/>
    </source>
</evidence>
<keyword evidence="7" id="KW-1185">Reference proteome</keyword>
<gene>
    <name evidence="6" type="ORF">CYNAS_LOCUS10960</name>
</gene>
<proteinExistence type="predicted"/>
<evidence type="ECO:0000313" key="7">
    <source>
        <dbReference type="Proteomes" id="UP001176961"/>
    </source>
</evidence>
<reference evidence="6" key="1">
    <citation type="submission" date="2023-07" db="EMBL/GenBank/DDBJ databases">
        <authorList>
            <consortium name="CYATHOMIX"/>
        </authorList>
    </citation>
    <scope>NUCLEOTIDE SEQUENCE</scope>
    <source>
        <strain evidence="6">N/A</strain>
    </source>
</reference>
<dbReference type="PANTHER" id="PTHR23327">
    <property type="entry name" value="RING FINGER PROTEIN 127"/>
    <property type="match status" value="1"/>
</dbReference>
<dbReference type="PANTHER" id="PTHR23327:SF51">
    <property type="entry name" value="TRANSCRIPTIONAL REGULATOR OF YEAST FORM ADHERENCE 3"/>
    <property type="match status" value="1"/>
</dbReference>
<dbReference type="InterPro" id="IPR001841">
    <property type="entry name" value="Znf_RING"/>
</dbReference>
<evidence type="ECO:0000256" key="2">
    <source>
        <dbReference type="ARBA" id="ARBA00022771"/>
    </source>
</evidence>
<evidence type="ECO:0000313" key="6">
    <source>
        <dbReference type="EMBL" id="CAJ0598977.1"/>
    </source>
</evidence>
<comment type="caution">
    <text evidence="6">The sequence shown here is derived from an EMBL/GenBank/DDBJ whole genome shotgun (WGS) entry which is preliminary data.</text>
</comment>
<sequence length="174" mass="20186">MDLDHYLSLVKCSICLDVIVQPCTLGCGHSFCELCVDEAINYDDRCPECRQYTQGICIRNLRLSDIIQVVVSHQSDAELSRYKWRERENEAALTVRKRARIILFSVLYPRKESLTIEEIEDEWRHLRPDNKPFDDKLMSEISRMISSNHTFFEVVNVEGGKRVSMKMGVEQGSP</sequence>
<dbReference type="InterPro" id="IPR018957">
    <property type="entry name" value="Znf_C3HC4_RING-type"/>
</dbReference>
<dbReference type="EMBL" id="CATQJL010000223">
    <property type="protein sequence ID" value="CAJ0598977.1"/>
    <property type="molecule type" value="Genomic_DNA"/>
</dbReference>
<feature type="domain" description="RING-type" evidence="5">
    <location>
        <begin position="12"/>
        <end position="50"/>
    </location>
</feature>
<dbReference type="AlphaFoldDB" id="A0AA36GVJ6"/>
<evidence type="ECO:0000256" key="4">
    <source>
        <dbReference type="PROSITE-ProRule" id="PRU00175"/>
    </source>
</evidence>
<dbReference type="PROSITE" id="PS00518">
    <property type="entry name" value="ZF_RING_1"/>
    <property type="match status" value="1"/>
</dbReference>
<evidence type="ECO:0000259" key="5">
    <source>
        <dbReference type="PROSITE" id="PS50089"/>
    </source>
</evidence>
<evidence type="ECO:0000256" key="3">
    <source>
        <dbReference type="ARBA" id="ARBA00022833"/>
    </source>
</evidence>
<dbReference type="GO" id="GO:0008270">
    <property type="term" value="F:zinc ion binding"/>
    <property type="evidence" value="ECO:0007669"/>
    <property type="project" value="UniProtKB-KW"/>
</dbReference>
<organism evidence="6 7">
    <name type="scientific">Cylicocyclus nassatus</name>
    <name type="common">Nematode worm</name>
    <dbReference type="NCBI Taxonomy" id="53992"/>
    <lineage>
        <taxon>Eukaryota</taxon>
        <taxon>Metazoa</taxon>
        <taxon>Ecdysozoa</taxon>
        <taxon>Nematoda</taxon>
        <taxon>Chromadorea</taxon>
        <taxon>Rhabditida</taxon>
        <taxon>Rhabditina</taxon>
        <taxon>Rhabditomorpha</taxon>
        <taxon>Strongyloidea</taxon>
        <taxon>Strongylidae</taxon>
        <taxon>Cylicocyclus</taxon>
    </lineage>
</organism>
<keyword evidence="2 4" id="KW-0863">Zinc-finger</keyword>
<dbReference type="Pfam" id="PF00097">
    <property type="entry name" value="zf-C3HC4"/>
    <property type="match status" value="1"/>
</dbReference>
<keyword evidence="1" id="KW-0479">Metal-binding</keyword>
<dbReference type="PROSITE" id="PS50089">
    <property type="entry name" value="ZF_RING_2"/>
    <property type="match status" value="1"/>
</dbReference>
<dbReference type="SMART" id="SM00184">
    <property type="entry name" value="RING"/>
    <property type="match status" value="1"/>
</dbReference>
<protein>
    <recommendedName>
        <fullName evidence="5">RING-type domain-containing protein</fullName>
    </recommendedName>
</protein>
<dbReference type="SUPFAM" id="SSF57850">
    <property type="entry name" value="RING/U-box"/>
    <property type="match status" value="1"/>
</dbReference>
<accession>A0AA36GVJ6</accession>
<dbReference type="Proteomes" id="UP001176961">
    <property type="component" value="Unassembled WGS sequence"/>
</dbReference>
<name>A0AA36GVJ6_CYLNA</name>